<gene>
    <name evidence="2" type="ORF">PaecuDRAFT_1770</name>
</gene>
<dbReference type="InterPro" id="IPR006531">
    <property type="entry name" value="Gp5/Vgr_OB"/>
</dbReference>
<feature type="domain" description="Gp5/Type VI secretion system Vgr protein OB-fold" evidence="1">
    <location>
        <begin position="24"/>
        <end position="102"/>
    </location>
</feature>
<proteinExistence type="predicted"/>
<dbReference type="AlphaFoldDB" id="E0I819"/>
<evidence type="ECO:0000259" key="1">
    <source>
        <dbReference type="Pfam" id="PF04717"/>
    </source>
</evidence>
<dbReference type="Proteomes" id="UP000005387">
    <property type="component" value="Unassembled WGS sequence"/>
</dbReference>
<dbReference type="EMBL" id="AEDD01000004">
    <property type="protein sequence ID" value="EFM11324.1"/>
    <property type="molecule type" value="Genomic_DNA"/>
</dbReference>
<sequence length="222" mass="23499">MTMDLGGLLGGSGQDRTRIYGVMIAIVTNNQDPEGIGRVKLMYPWRGGTGGGASDESNWARIAVPSAGKARGFYFLPEVDDEVLVAFENGDINYPYVLGSLWNGKDTPPGSNDDGNNNKRIIKSRSGHEIVLDDTDGKENITITSKDGQTIKLADGSDGPAIALKDANGNEVVIDGASNAITLKSSQKITIKSNEVQLEANASMTLKSSGTLKIQGSIVQIN</sequence>
<dbReference type="eggNOG" id="COG3501">
    <property type="taxonomic scope" value="Bacteria"/>
</dbReference>
<dbReference type="STRING" id="717606.PaecuDRAFT_1770"/>
<accession>E0I819</accession>
<dbReference type="SUPFAM" id="SSF69349">
    <property type="entry name" value="Phage fibre proteins"/>
    <property type="match status" value="1"/>
</dbReference>
<dbReference type="SUPFAM" id="SSF69255">
    <property type="entry name" value="gp5 N-terminal domain-like"/>
    <property type="match status" value="1"/>
</dbReference>
<dbReference type="InterPro" id="IPR037026">
    <property type="entry name" value="Vgr_OB-fold_dom_sf"/>
</dbReference>
<evidence type="ECO:0000313" key="3">
    <source>
        <dbReference type="Proteomes" id="UP000005387"/>
    </source>
</evidence>
<keyword evidence="3" id="KW-1185">Reference proteome</keyword>
<dbReference type="Pfam" id="PF04717">
    <property type="entry name" value="Phage_base_V"/>
    <property type="match status" value="1"/>
</dbReference>
<name>E0I819_9BACL</name>
<evidence type="ECO:0000313" key="2">
    <source>
        <dbReference type="EMBL" id="EFM11324.1"/>
    </source>
</evidence>
<protein>
    <recommendedName>
        <fullName evidence="1">Gp5/Type VI secretion system Vgr protein OB-fold domain-containing protein</fullName>
    </recommendedName>
</protein>
<dbReference type="RefSeq" id="WP_006037781.1">
    <property type="nucleotide sequence ID" value="NZ_AEDD01000004.1"/>
</dbReference>
<organism evidence="2 3">
    <name type="scientific">Paenibacillus curdlanolyticus YK9</name>
    <dbReference type="NCBI Taxonomy" id="717606"/>
    <lineage>
        <taxon>Bacteria</taxon>
        <taxon>Bacillati</taxon>
        <taxon>Bacillota</taxon>
        <taxon>Bacilli</taxon>
        <taxon>Bacillales</taxon>
        <taxon>Paenibacillaceae</taxon>
        <taxon>Paenibacillus</taxon>
    </lineage>
</organism>
<dbReference type="Gene3D" id="2.40.50.230">
    <property type="entry name" value="Gp5 N-terminal domain"/>
    <property type="match status" value="1"/>
</dbReference>
<reference evidence="2 3" key="1">
    <citation type="submission" date="2010-07" db="EMBL/GenBank/DDBJ databases">
        <title>The draft genome of Paenibacillus curdlanolyticus YK9.</title>
        <authorList>
            <consortium name="US DOE Joint Genome Institute (JGI-PGF)"/>
            <person name="Lucas S."/>
            <person name="Copeland A."/>
            <person name="Lapidus A."/>
            <person name="Cheng J.-F."/>
            <person name="Bruce D."/>
            <person name="Goodwin L."/>
            <person name="Pitluck S."/>
            <person name="Land M.L."/>
            <person name="Hauser L."/>
            <person name="Chang Y.-J."/>
            <person name="Jeffries C."/>
            <person name="Anderson I.J."/>
            <person name="Johnson E."/>
            <person name="Loganathan U."/>
            <person name="Mulhopadhyay B."/>
            <person name="Kyrpides N."/>
            <person name="Woyke T.J."/>
        </authorList>
    </citation>
    <scope>NUCLEOTIDE SEQUENCE [LARGE SCALE GENOMIC DNA]</scope>
    <source>
        <strain evidence="2 3">YK9</strain>
    </source>
</reference>